<reference evidence="5 6" key="1">
    <citation type="submission" date="2018-03" db="EMBL/GenBank/DDBJ databases">
        <title>Defining the species Micromonospora saelicesensis and Micromonospora noduli under the framework of genomics.</title>
        <authorList>
            <person name="Riesco R."/>
            <person name="Trujillo M.E."/>
        </authorList>
    </citation>
    <scope>NUCLEOTIDE SEQUENCE [LARGE SCALE GENOMIC DNA]</scope>
    <source>
        <strain evidence="3 5">LAH08</strain>
        <strain evidence="4 6">MED15</strain>
    </source>
</reference>
<feature type="domain" description="CN hydrolase" evidence="2">
    <location>
        <begin position="28"/>
        <end position="273"/>
    </location>
</feature>
<dbReference type="Proteomes" id="UP000249045">
    <property type="component" value="Unassembled WGS sequence"/>
</dbReference>
<evidence type="ECO:0000313" key="3">
    <source>
        <dbReference type="EMBL" id="RAN94311.1"/>
    </source>
</evidence>
<dbReference type="PANTHER" id="PTHR23088:SF27">
    <property type="entry name" value="DEAMINATED GLUTATHIONE AMIDASE"/>
    <property type="match status" value="1"/>
</dbReference>
<evidence type="ECO:0000313" key="4">
    <source>
        <dbReference type="EMBL" id="RAO15342.1"/>
    </source>
</evidence>
<gene>
    <name evidence="3" type="ORF">LAH08_05838</name>
    <name evidence="4" type="ORF">MED15_04106</name>
</gene>
<dbReference type="CDD" id="cd07197">
    <property type="entry name" value="nitrilase"/>
    <property type="match status" value="1"/>
</dbReference>
<dbReference type="PANTHER" id="PTHR23088">
    <property type="entry name" value="NITRILASE-RELATED"/>
    <property type="match status" value="1"/>
</dbReference>
<dbReference type="Gene3D" id="3.60.110.10">
    <property type="entry name" value="Carbon-nitrogen hydrolase"/>
    <property type="match status" value="1"/>
</dbReference>
<comment type="caution">
    <text evidence="3">The sequence shown here is derived from an EMBL/GenBank/DDBJ whole genome shotgun (WGS) entry which is preliminary data.</text>
</comment>
<dbReference type="Proteomes" id="UP000248966">
    <property type="component" value="Unassembled WGS sequence"/>
</dbReference>
<protein>
    <submittedName>
        <fullName evidence="3">NAD(+) synthase (Glutamine-hydrolyzing)</fullName>
    </submittedName>
</protein>
<dbReference type="PROSITE" id="PS50263">
    <property type="entry name" value="CN_HYDROLASE"/>
    <property type="match status" value="1"/>
</dbReference>
<evidence type="ECO:0000313" key="5">
    <source>
        <dbReference type="Proteomes" id="UP000248966"/>
    </source>
</evidence>
<dbReference type="InterPro" id="IPR036526">
    <property type="entry name" value="C-N_Hydrolase_sf"/>
</dbReference>
<keyword evidence="6" id="KW-1185">Reference proteome</keyword>
<dbReference type="SUPFAM" id="SSF56317">
    <property type="entry name" value="Carbon-nitrogen hydrolase"/>
    <property type="match status" value="1"/>
</dbReference>
<sequence length="302" mass="31909">MQTVRTAWDVADYHRPVTQPRTLPSSPLTVATVQATPTPGDVAGNAVMAADLVRRAGERGARVAVLPELFLCAYHPPVLAADPVGTDVVADPAGMVADPRLDPLRAAAREAGVTALVGAAVRHPDGRRTIAALVVDRTGEVRVGYDKQQLWGDERELFTPGDRGATLLVDDWRLGLGICYDGCFPEHGRAAALDGAHAYLCPSGYLVGSEHRRDLYYAARALDNTMFVVFANAVGGVDPWRFNGGAAVYDPEGRVLARGADDGTAVLVATLDPAVLAATRTAHSMLVDRLPDQGGARLSMPG</sequence>
<organism evidence="3 5">
    <name type="scientific">Micromonospora noduli</name>
    <dbReference type="NCBI Taxonomy" id="709876"/>
    <lineage>
        <taxon>Bacteria</taxon>
        <taxon>Bacillati</taxon>
        <taxon>Actinomycetota</taxon>
        <taxon>Actinomycetes</taxon>
        <taxon>Micromonosporales</taxon>
        <taxon>Micromonosporaceae</taxon>
        <taxon>Micromonospora</taxon>
    </lineage>
</organism>
<evidence type="ECO:0000256" key="1">
    <source>
        <dbReference type="ARBA" id="ARBA00010613"/>
    </source>
</evidence>
<evidence type="ECO:0000259" key="2">
    <source>
        <dbReference type="PROSITE" id="PS50263"/>
    </source>
</evidence>
<accession>A0A328MUJ6</accession>
<dbReference type="AlphaFoldDB" id="A0A328MUJ6"/>
<dbReference type="InterPro" id="IPR003010">
    <property type="entry name" value="C-N_Hydrolase"/>
</dbReference>
<name>A0A328MUJ6_9ACTN</name>
<proteinExistence type="inferred from homology"/>
<comment type="similarity">
    <text evidence="1">Belongs to the carbon-nitrogen hydrolase superfamily. NIT1/NIT2 family.</text>
</comment>
<dbReference type="EMBL" id="PYAC01000020">
    <property type="protein sequence ID" value="RAO15342.1"/>
    <property type="molecule type" value="Genomic_DNA"/>
</dbReference>
<dbReference type="EMBL" id="PYAA01000043">
    <property type="protein sequence ID" value="RAN94311.1"/>
    <property type="molecule type" value="Genomic_DNA"/>
</dbReference>
<dbReference type="Pfam" id="PF00795">
    <property type="entry name" value="CN_hydrolase"/>
    <property type="match status" value="1"/>
</dbReference>
<evidence type="ECO:0000313" key="6">
    <source>
        <dbReference type="Proteomes" id="UP000249045"/>
    </source>
</evidence>